<dbReference type="InterPro" id="IPR018062">
    <property type="entry name" value="HTH_AraC-typ_CS"/>
</dbReference>
<dbReference type="AlphaFoldDB" id="A0A5C5V4N8"/>
<dbReference type="Pfam" id="PF12833">
    <property type="entry name" value="HTH_18"/>
    <property type="match status" value="1"/>
</dbReference>
<dbReference type="InterPro" id="IPR020449">
    <property type="entry name" value="Tscrpt_reg_AraC-type_HTH"/>
</dbReference>
<keyword evidence="2" id="KW-0238">DNA-binding</keyword>
<dbReference type="PANTHER" id="PTHR43280">
    <property type="entry name" value="ARAC-FAMILY TRANSCRIPTIONAL REGULATOR"/>
    <property type="match status" value="1"/>
</dbReference>
<protein>
    <submittedName>
        <fullName evidence="5">Arabinose operon regulatory protein</fullName>
    </submittedName>
</protein>
<evidence type="ECO:0000259" key="4">
    <source>
        <dbReference type="PROSITE" id="PS01124"/>
    </source>
</evidence>
<reference evidence="5 6" key="1">
    <citation type="submission" date="2019-02" db="EMBL/GenBank/DDBJ databases">
        <title>Deep-cultivation of Planctomycetes and their phenomic and genomic characterization uncovers novel biology.</title>
        <authorList>
            <person name="Wiegand S."/>
            <person name="Jogler M."/>
            <person name="Boedeker C."/>
            <person name="Pinto D."/>
            <person name="Vollmers J."/>
            <person name="Rivas-Marin E."/>
            <person name="Kohn T."/>
            <person name="Peeters S.H."/>
            <person name="Heuer A."/>
            <person name="Rast P."/>
            <person name="Oberbeckmann S."/>
            <person name="Bunk B."/>
            <person name="Jeske O."/>
            <person name="Meyerdierks A."/>
            <person name="Storesund J.E."/>
            <person name="Kallscheuer N."/>
            <person name="Luecker S."/>
            <person name="Lage O.M."/>
            <person name="Pohl T."/>
            <person name="Merkel B.J."/>
            <person name="Hornburger P."/>
            <person name="Mueller R.-W."/>
            <person name="Bruemmer F."/>
            <person name="Labrenz M."/>
            <person name="Spormann A.M."/>
            <person name="Op Den Camp H."/>
            <person name="Overmann J."/>
            <person name="Amann R."/>
            <person name="Jetten M.S.M."/>
            <person name="Mascher T."/>
            <person name="Medema M.H."/>
            <person name="Devos D.P."/>
            <person name="Kaster A.-K."/>
            <person name="Ovreas L."/>
            <person name="Rohde M."/>
            <person name="Galperin M.Y."/>
            <person name="Jogler C."/>
        </authorList>
    </citation>
    <scope>NUCLEOTIDE SEQUENCE [LARGE SCALE GENOMIC DNA]</scope>
    <source>
        <strain evidence="5 6">Enr8</strain>
    </source>
</reference>
<proteinExistence type="predicted"/>
<dbReference type="EMBL" id="SJPF01000003">
    <property type="protein sequence ID" value="TWT32675.1"/>
    <property type="molecule type" value="Genomic_DNA"/>
</dbReference>
<dbReference type="Gene3D" id="2.60.120.10">
    <property type="entry name" value="Jelly Rolls"/>
    <property type="match status" value="1"/>
</dbReference>
<name>A0A5C5V4N8_9BACT</name>
<dbReference type="SMART" id="SM00342">
    <property type="entry name" value="HTH_ARAC"/>
    <property type="match status" value="1"/>
</dbReference>
<dbReference type="Proteomes" id="UP000318878">
    <property type="component" value="Unassembled WGS sequence"/>
</dbReference>
<organism evidence="5 6">
    <name type="scientific">Blastopirellula retiformator</name>
    <dbReference type="NCBI Taxonomy" id="2527970"/>
    <lineage>
        <taxon>Bacteria</taxon>
        <taxon>Pseudomonadati</taxon>
        <taxon>Planctomycetota</taxon>
        <taxon>Planctomycetia</taxon>
        <taxon>Pirellulales</taxon>
        <taxon>Pirellulaceae</taxon>
        <taxon>Blastopirellula</taxon>
    </lineage>
</organism>
<dbReference type="CDD" id="cd06976">
    <property type="entry name" value="cupin_MtlR-like_N"/>
    <property type="match status" value="1"/>
</dbReference>
<dbReference type="PRINTS" id="PR00032">
    <property type="entry name" value="HTHARAC"/>
</dbReference>
<evidence type="ECO:0000313" key="6">
    <source>
        <dbReference type="Proteomes" id="UP000318878"/>
    </source>
</evidence>
<evidence type="ECO:0000313" key="5">
    <source>
        <dbReference type="EMBL" id="TWT32675.1"/>
    </source>
</evidence>
<dbReference type="InterPro" id="IPR018060">
    <property type="entry name" value="HTH_AraC"/>
</dbReference>
<evidence type="ECO:0000256" key="1">
    <source>
        <dbReference type="ARBA" id="ARBA00023015"/>
    </source>
</evidence>
<keyword evidence="6" id="KW-1185">Reference proteome</keyword>
<dbReference type="InterPro" id="IPR011051">
    <property type="entry name" value="RmlC_Cupin_sf"/>
</dbReference>
<feature type="domain" description="HTH araC/xylS-type" evidence="4">
    <location>
        <begin position="184"/>
        <end position="283"/>
    </location>
</feature>
<evidence type="ECO:0000256" key="2">
    <source>
        <dbReference type="ARBA" id="ARBA00023125"/>
    </source>
</evidence>
<dbReference type="SUPFAM" id="SSF46689">
    <property type="entry name" value="Homeodomain-like"/>
    <property type="match status" value="2"/>
</dbReference>
<sequence>MTIAFEKLVPPPGHSFRCFERSALETPAKWHRHPELEITFVPYGTGTRLVGDHVARYTPGDLVLSGENLPHTWLSDDFVGKKFDRHIAYVIQFSIDFLGATFFDAPELTDVRMALQKARRGLLFGPETTAKVGEIMKRMPEEQGLTQLISLLECLNLLAEDGGEVLASEGYTPGFDNASDWRIDKACNYINEHLEDPELSHAAICKEVDMNPSSFSRMFKRATGRTVTQYVSELRIGIACRLLMETGDSILDVSLKSGFDNLSSFNRSFRKIKQMTPREYRSTFLEANKTSALPV</sequence>
<dbReference type="PROSITE" id="PS01124">
    <property type="entry name" value="HTH_ARAC_FAMILY_2"/>
    <property type="match status" value="1"/>
</dbReference>
<dbReference type="GO" id="GO:0043565">
    <property type="term" value="F:sequence-specific DNA binding"/>
    <property type="evidence" value="ECO:0007669"/>
    <property type="project" value="InterPro"/>
</dbReference>
<dbReference type="InterPro" id="IPR009057">
    <property type="entry name" value="Homeodomain-like_sf"/>
</dbReference>
<dbReference type="GO" id="GO:0003700">
    <property type="term" value="F:DNA-binding transcription factor activity"/>
    <property type="evidence" value="ECO:0007669"/>
    <property type="project" value="InterPro"/>
</dbReference>
<accession>A0A5C5V4N8</accession>
<dbReference type="Gene3D" id="1.10.10.60">
    <property type="entry name" value="Homeodomain-like"/>
    <property type="match status" value="2"/>
</dbReference>
<keyword evidence="3" id="KW-0804">Transcription</keyword>
<gene>
    <name evidence="5" type="primary">araC_2</name>
    <name evidence="5" type="ORF">Enr8_24800</name>
</gene>
<evidence type="ECO:0000256" key="3">
    <source>
        <dbReference type="ARBA" id="ARBA00023163"/>
    </source>
</evidence>
<dbReference type="OrthoDB" id="9778008at2"/>
<dbReference type="SUPFAM" id="SSF51182">
    <property type="entry name" value="RmlC-like cupins"/>
    <property type="match status" value="1"/>
</dbReference>
<dbReference type="InterPro" id="IPR014710">
    <property type="entry name" value="RmlC-like_jellyroll"/>
</dbReference>
<comment type="caution">
    <text evidence="5">The sequence shown here is derived from an EMBL/GenBank/DDBJ whole genome shotgun (WGS) entry which is preliminary data.</text>
</comment>
<dbReference type="PANTHER" id="PTHR43280:SF27">
    <property type="entry name" value="TRANSCRIPTIONAL REGULATOR MTLR"/>
    <property type="match status" value="1"/>
</dbReference>
<keyword evidence="1" id="KW-0805">Transcription regulation</keyword>
<dbReference type="PROSITE" id="PS00041">
    <property type="entry name" value="HTH_ARAC_FAMILY_1"/>
    <property type="match status" value="1"/>
</dbReference>